<keyword evidence="3" id="KW-0186">Copper</keyword>
<keyword evidence="1" id="KW-0479">Metal-binding</keyword>
<name>A0AAV1DGH2_OLDCO</name>
<accession>A0AAV1DGH2</accession>
<feature type="domain" description="Plastocyanin-like" evidence="5">
    <location>
        <begin position="36"/>
        <end position="126"/>
    </location>
</feature>
<dbReference type="PANTHER" id="PTHR11709">
    <property type="entry name" value="MULTI-COPPER OXIDASE"/>
    <property type="match status" value="1"/>
</dbReference>
<feature type="region of interest" description="Disordered" evidence="4">
    <location>
        <begin position="124"/>
        <end position="149"/>
    </location>
</feature>
<dbReference type="PANTHER" id="PTHR11709:SF394">
    <property type="entry name" value="FI03373P-RELATED"/>
    <property type="match status" value="1"/>
</dbReference>
<dbReference type="InterPro" id="IPR045087">
    <property type="entry name" value="Cu-oxidase_fam"/>
</dbReference>
<dbReference type="SUPFAM" id="SSF49503">
    <property type="entry name" value="Cupredoxins"/>
    <property type="match status" value="1"/>
</dbReference>
<reference evidence="6" key="1">
    <citation type="submission" date="2023-03" db="EMBL/GenBank/DDBJ databases">
        <authorList>
            <person name="Julca I."/>
        </authorList>
    </citation>
    <scope>NUCLEOTIDE SEQUENCE</scope>
</reference>
<dbReference type="Pfam" id="PF00394">
    <property type="entry name" value="Cu-oxidase"/>
    <property type="match status" value="1"/>
</dbReference>
<dbReference type="InterPro" id="IPR008972">
    <property type="entry name" value="Cupredoxin"/>
</dbReference>
<dbReference type="GO" id="GO:0016491">
    <property type="term" value="F:oxidoreductase activity"/>
    <property type="evidence" value="ECO:0007669"/>
    <property type="project" value="UniProtKB-KW"/>
</dbReference>
<keyword evidence="7" id="KW-1185">Reference proteome</keyword>
<dbReference type="EMBL" id="OX459122">
    <property type="protein sequence ID" value="CAI9106125.1"/>
    <property type="molecule type" value="Genomic_DNA"/>
</dbReference>
<dbReference type="AlphaFoldDB" id="A0AAV1DGH2"/>
<protein>
    <submittedName>
        <fullName evidence="6">OLC1v1005194C1</fullName>
    </submittedName>
</protein>
<evidence type="ECO:0000256" key="1">
    <source>
        <dbReference type="ARBA" id="ARBA00022723"/>
    </source>
</evidence>
<dbReference type="InterPro" id="IPR001117">
    <property type="entry name" value="Cu-oxidase_2nd"/>
</dbReference>
<organism evidence="6 7">
    <name type="scientific">Oldenlandia corymbosa var. corymbosa</name>
    <dbReference type="NCBI Taxonomy" id="529605"/>
    <lineage>
        <taxon>Eukaryota</taxon>
        <taxon>Viridiplantae</taxon>
        <taxon>Streptophyta</taxon>
        <taxon>Embryophyta</taxon>
        <taxon>Tracheophyta</taxon>
        <taxon>Spermatophyta</taxon>
        <taxon>Magnoliopsida</taxon>
        <taxon>eudicotyledons</taxon>
        <taxon>Gunneridae</taxon>
        <taxon>Pentapetalae</taxon>
        <taxon>asterids</taxon>
        <taxon>lamiids</taxon>
        <taxon>Gentianales</taxon>
        <taxon>Rubiaceae</taxon>
        <taxon>Rubioideae</taxon>
        <taxon>Spermacoceae</taxon>
        <taxon>Hedyotis-Oldenlandia complex</taxon>
        <taxon>Oldenlandia</taxon>
    </lineage>
</organism>
<evidence type="ECO:0000313" key="7">
    <source>
        <dbReference type="Proteomes" id="UP001161247"/>
    </source>
</evidence>
<feature type="compositionally biased region" description="Polar residues" evidence="4">
    <location>
        <begin position="139"/>
        <end position="149"/>
    </location>
</feature>
<keyword evidence="2" id="KW-0560">Oxidoreductase</keyword>
<dbReference type="GO" id="GO:0046872">
    <property type="term" value="F:metal ion binding"/>
    <property type="evidence" value="ECO:0007669"/>
    <property type="project" value="UniProtKB-KW"/>
</dbReference>
<gene>
    <name evidence="6" type="ORF">OLC1_LOCUS14685</name>
</gene>
<evidence type="ECO:0000256" key="2">
    <source>
        <dbReference type="ARBA" id="ARBA00023002"/>
    </source>
</evidence>
<evidence type="ECO:0000259" key="5">
    <source>
        <dbReference type="Pfam" id="PF00394"/>
    </source>
</evidence>
<evidence type="ECO:0000313" key="6">
    <source>
        <dbReference type="EMBL" id="CAI9106125.1"/>
    </source>
</evidence>
<evidence type="ECO:0000256" key="4">
    <source>
        <dbReference type="SAM" id="MobiDB-lite"/>
    </source>
</evidence>
<dbReference type="GO" id="GO:0009506">
    <property type="term" value="C:plasmodesma"/>
    <property type="evidence" value="ECO:0007669"/>
    <property type="project" value="TreeGrafter"/>
</dbReference>
<proteinExistence type="predicted"/>
<dbReference type="Gene3D" id="2.60.40.420">
    <property type="entry name" value="Cupredoxins - blue copper proteins"/>
    <property type="match status" value="1"/>
</dbReference>
<evidence type="ECO:0000256" key="3">
    <source>
        <dbReference type="ARBA" id="ARBA00023008"/>
    </source>
</evidence>
<sequence>MEEGCIILGEGRLTVRSMIPVQAHTFQNVLAKKEECAKTYRLRLASTTALASLNFAIEKHKIKVIEADGSYVEPFEVDNLDIYSGESYSILFTTDQDPSQNYWISLSVIGREPKTPQALTILNYSPSSDKPNTPHLARVTSSSKRPSSP</sequence>
<dbReference type="Proteomes" id="UP001161247">
    <property type="component" value="Chromosome 5"/>
</dbReference>